<gene>
    <name evidence="1" type="ORF">HMPREF9465_02240</name>
</gene>
<dbReference type="HOGENOM" id="CLU_601189_0_0_4"/>
<dbReference type="Gene3D" id="2.40.128.130">
    <property type="entry name" value="Autotransporter beta-domain"/>
    <property type="match status" value="1"/>
</dbReference>
<evidence type="ECO:0000313" key="2">
    <source>
        <dbReference type="Proteomes" id="UP000005835"/>
    </source>
</evidence>
<reference evidence="1 2" key="1">
    <citation type="submission" date="2012-05" db="EMBL/GenBank/DDBJ databases">
        <title>The Genome Sequence of Sutterella wadsworthensis 2_1_59BFAA.</title>
        <authorList>
            <consortium name="The Broad Institute Genome Sequencing Platform"/>
            <person name="Earl A."/>
            <person name="Ward D."/>
            <person name="Feldgarden M."/>
            <person name="Gevers D."/>
            <person name="Daigneault M."/>
            <person name="Strauss J."/>
            <person name="Allen-Vercoe E."/>
            <person name="Walker B."/>
            <person name="Young S.K."/>
            <person name="Zeng Q."/>
            <person name="Gargeya S."/>
            <person name="Fitzgerald M."/>
            <person name="Haas B."/>
            <person name="Abouelleil A."/>
            <person name="Alvarado L."/>
            <person name="Arachchi H.M."/>
            <person name="Berlin A.M."/>
            <person name="Chapman S.B."/>
            <person name="Goldberg J."/>
            <person name="Griggs A."/>
            <person name="Gujja S."/>
            <person name="Hansen M."/>
            <person name="Howarth C."/>
            <person name="Imamovic A."/>
            <person name="Larimer J."/>
            <person name="McCowen C."/>
            <person name="Montmayeur A."/>
            <person name="Murphy C."/>
            <person name="Neiman D."/>
            <person name="Pearson M."/>
            <person name="Priest M."/>
            <person name="Roberts A."/>
            <person name="Saif S."/>
            <person name="Shea T."/>
            <person name="Sisk P."/>
            <person name="Sykes S."/>
            <person name="Wortman J."/>
            <person name="Nusbaum C."/>
            <person name="Birren B."/>
        </authorList>
    </citation>
    <scope>NUCLEOTIDE SEQUENCE [LARGE SCALE GENOMIC DNA]</scope>
    <source>
        <strain evidence="1 2">2_1_59BFAA</strain>
    </source>
</reference>
<dbReference type="Proteomes" id="UP000005835">
    <property type="component" value="Unassembled WGS sequence"/>
</dbReference>
<organism evidence="1 2">
    <name type="scientific">Sutterella wadsworthensis 2_1_59BFAA</name>
    <dbReference type="NCBI Taxonomy" id="742823"/>
    <lineage>
        <taxon>Bacteria</taxon>
        <taxon>Pseudomonadati</taxon>
        <taxon>Pseudomonadota</taxon>
        <taxon>Betaproteobacteria</taxon>
        <taxon>Burkholderiales</taxon>
        <taxon>Sutterellaceae</taxon>
        <taxon>Sutterella</taxon>
    </lineage>
</organism>
<dbReference type="EMBL" id="ADMG01000053">
    <property type="protein sequence ID" value="EKB30142.1"/>
    <property type="molecule type" value="Genomic_DNA"/>
</dbReference>
<dbReference type="AlphaFoldDB" id="K1JR07"/>
<proteinExistence type="predicted"/>
<keyword evidence="2" id="KW-1185">Reference proteome</keyword>
<dbReference type="PATRIC" id="fig|742823.3.peg.2249"/>
<comment type="caution">
    <text evidence="1">The sequence shown here is derived from an EMBL/GenBank/DDBJ whole genome shotgun (WGS) entry which is preliminary data.</text>
</comment>
<dbReference type="eggNOG" id="COG5644">
    <property type="taxonomic scope" value="Bacteria"/>
</dbReference>
<accession>K1JR07</accession>
<name>K1JR07_9BURK</name>
<dbReference type="InterPro" id="IPR036709">
    <property type="entry name" value="Autotransporte_beta_dom_sf"/>
</dbReference>
<evidence type="ECO:0000313" key="1">
    <source>
        <dbReference type="EMBL" id="EKB30142.1"/>
    </source>
</evidence>
<protein>
    <submittedName>
        <fullName evidence="1">Uncharacterized protein</fullName>
    </submittedName>
</protein>
<sequence length="455" mass="47126">MSGNTVEIVASAKNVAKGVDAGKGADVTIGSSNAESVSIAGIKTGESQEGADEQAYGIFNVNQAQTKVYGKTVNVVAKGAKDTRAIHVANNTEAQDKSATLTIVGDEVCITAESDDPDHSTVGISAMSHGQVHITGNTVVTASDAIVARGSSVVSINADGRHYTQINGNVNFSYDAPTSGTSVDATVVLNLVGPESSWTGNMVVTWNGTPTNKDEYLSVTGMKLGLSKGAVWTPVETGHDSTTVTLGQKYTALNLLENNDGVINITDSAIDVTVEKMTGTGGTVNLAADLTAEEGSQTGRITIDEADANSKIDVKLKDAKMERNLTSDDLTAEEAKSLMAAGVDAAENVGVTSTVEEGMYNDGFRIDEEGATTSTGPNSVMQSTLELAAAAPLAINRILMNDVRKRLGDIRTSQGTSGVWARYDGGRLSGSAGLENDFHTIQAGVDTVPGDSSIR</sequence>